<dbReference type="AlphaFoldDB" id="A0A290Q9Q8"/>
<dbReference type="SUPFAM" id="SSF48230">
    <property type="entry name" value="Chondroitin AC/alginate lyase"/>
    <property type="match status" value="1"/>
</dbReference>
<dbReference type="InterPro" id="IPR004103">
    <property type="entry name" value="Lyase_8_C"/>
</dbReference>
<dbReference type="GO" id="GO:0005576">
    <property type="term" value="C:extracellular region"/>
    <property type="evidence" value="ECO:0007669"/>
    <property type="project" value="InterPro"/>
</dbReference>
<keyword evidence="2" id="KW-0732">Signal</keyword>
<evidence type="ECO:0000259" key="7">
    <source>
        <dbReference type="Pfam" id="PF08124"/>
    </source>
</evidence>
<keyword evidence="3 8" id="KW-0456">Lyase</keyword>
<feature type="domain" description="Polysaccharide lyase 8 N-terminal alpha-helical" evidence="7">
    <location>
        <begin position="59"/>
        <end position="305"/>
    </location>
</feature>
<dbReference type="SUPFAM" id="SSF74650">
    <property type="entry name" value="Galactose mutarotase-like"/>
    <property type="match status" value="1"/>
</dbReference>
<feature type="active site" evidence="4">
    <location>
        <position position="222"/>
    </location>
</feature>
<dbReference type="InterPro" id="IPR012970">
    <property type="entry name" value="Lyase_8_alpha_N"/>
</dbReference>
<dbReference type="InterPro" id="IPR003159">
    <property type="entry name" value="Lyase_8_central_dom"/>
</dbReference>
<evidence type="ECO:0000313" key="8">
    <source>
        <dbReference type="EMBL" id="ATC65425.1"/>
    </source>
</evidence>
<evidence type="ECO:0000256" key="1">
    <source>
        <dbReference type="ARBA" id="ARBA00006699"/>
    </source>
</evidence>
<dbReference type="KEGG" id="vbh:CMV30_16555"/>
<dbReference type="InterPro" id="IPR008929">
    <property type="entry name" value="Chondroitin_lyas"/>
</dbReference>
<evidence type="ECO:0000256" key="2">
    <source>
        <dbReference type="ARBA" id="ARBA00022729"/>
    </source>
</evidence>
<evidence type="ECO:0000313" key="9">
    <source>
        <dbReference type="Proteomes" id="UP000217265"/>
    </source>
</evidence>
<dbReference type="Pfam" id="PF02278">
    <property type="entry name" value="Lyase_8"/>
    <property type="match status" value="1"/>
</dbReference>
<feature type="active site" evidence="4">
    <location>
        <position position="285"/>
    </location>
</feature>
<evidence type="ECO:0000256" key="3">
    <source>
        <dbReference type="ARBA" id="ARBA00023239"/>
    </source>
</evidence>
<dbReference type="EMBL" id="CP023344">
    <property type="protein sequence ID" value="ATC65425.1"/>
    <property type="molecule type" value="Genomic_DNA"/>
</dbReference>
<dbReference type="GO" id="GO:0016837">
    <property type="term" value="F:carbon-oxygen lyase activity, acting on polysaccharides"/>
    <property type="evidence" value="ECO:0007669"/>
    <property type="project" value="UniProtKB-ARBA"/>
</dbReference>
<dbReference type="PANTHER" id="PTHR38481:SF1">
    <property type="entry name" value="HYALURONATE LYASE"/>
    <property type="match status" value="1"/>
</dbReference>
<evidence type="ECO:0000259" key="6">
    <source>
        <dbReference type="Pfam" id="PF02884"/>
    </source>
</evidence>
<organism evidence="8 9">
    <name type="scientific">Nibricoccus aquaticus</name>
    <dbReference type="NCBI Taxonomy" id="2576891"/>
    <lineage>
        <taxon>Bacteria</taxon>
        <taxon>Pseudomonadati</taxon>
        <taxon>Verrucomicrobiota</taxon>
        <taxon>Opitutia</taxon>
        <taxon>Opitutales</taxon>
        <taxon>Opitutaceae</taxon>
        <taxon>Nibricoccus</taxon>
    </lineage>
</organism>
<dbReference type="Proteomes" id="UP000217265">
    <property type="component" value="Chromosome"/>
</dbReference>
<proteinExistence type="inferred from homology"/>
<dbReference type="SUPFAM" id="SSF49863">
    <property type="entry name" value="Hyaluronate lyase-like, C-terminal domain"/>
    <property type="match status" value="1"/>
</dbReference>
<sequence>MGALFSMVILLSLSKAAEVSPQVMVDRYRELLLAGYARGSPPVSWEGKQAAVWISEIRQDGSWSDIDYSSTAGGAWPVVDHLRRIRVLARETADPKSALHRSASAERALFSALDHWTEKRYQNPNWWQNQIGVPQVMRDIIVLLGARLAGDKRENAMAVLKQFKVMEAGVGANTVWSAELALMAAALEDDSATVMEMSRLIAGEVVKGGAQGIQSDFSFHQHGARLQQFHYGGSFFQDTTRIAWLLRDTPWAFPEDKVRLLAHLAGEGSVWMSRGIVTVPGTLDRAVSRPAALAGADLRPELALLADLLPERKKELLAASRKQGNGQAVKAGFRAFPHSDFATYHAPAFSFFVKTVSARSELTESIQRENRRGRKLNWGDHYVLTSRSDYVDLPPVWDWELLPGVTSAADIDTLQRRPFVGAIESQGSGASAMDYATGKGDAVTLTARKFWVAHQNVVIGLIGALTSTQTGEPVRTALDQRRLRGAVTVADAEGTTTLPTGRQERRGVAWIHHDGLVYVPLGAAAVSFSLGPVSGAWRDINLNGPVDPVSENIFLAVLEHGLSPQGVASGFVVIPCDSVRKAARLVKKPSWSILRNDAEAQVVRFADGTWMAAFYVAGKFNVPSHKLSVETDAPCLLIFNRGELRASDPSHEGRTVRVRVNARDYFLVCPPGGKTSEPVSF</sequence>
<name>A0A290Q9Q8_9BACT</name>
<dbReference type="SMR" id="A0A290Q9Q8"/>
<evidence type="ECO:0000259" key="5">
    <source>
        <dbReference type="Pfam" id="PF02278"/>
    </source>
</evidence>
<reference evidence="8 9" key="1">
    <citation type="submission" date="2017-09" db="EMBL/GenBank/DDBJ databases">
        <title>Complete genome sequence of Verrucomicrobial strain HZ-65, isolated from freshwater.</title>
        <authorList>
            <person name="Choi A."/>
        </authorList>
    </citation>
    <scope>NUCLEOTIDE SEQUENCE [LARGE SCALE GENOMIC DNA]</scope>
    <source>
        <strain evidence="8 9">HZ-65</strain>
    </source>
</reference>
<accession>A0A290Q9Q8</accession>
<dbReference type="InterPro" id="IPR014718">
    <property type="entry name" value="GH-type_carb-bd"/>
</dbReference>
<comment type="similarity">
    <text evidence="1">Belongs to the polysaccharide lyase 8 family.</text>
</comment>
<evidence type="ECO:0000256" key="4">
    <source>
        <dbReference type="PIRSR" id="PIRSR638970-1"/>
    </source>
</evidence>
<dbReference type="InterPro" id="IPR011013">
    <property type="entry name" value="Gal_mutarotase_sf_dom"/>
</dbReference>
<dbReference type="Gene3D" id="1.50.10.100">
    <property type="entry name" value="Chondroitin AC/alginate lyase"/>
    <property type="match status" value="1"/>
</dbReference>
<dbReference type="Gene3D" id="2.60.220.10">
    <property type="entry name" value="Polysaccharide lyase family 8-like, C-terminal"/>
    <property type="match status" value="1"/>
</dbReference>
<protein>
    <submittedName>
        <fullName evidence="8">Chondroitin AC lyase</fullName>
    </submittedName>
</protein>
<dbReference type="PANTHER" id="PTHR38481">
    <property type="entry name" value="HYALURONATE LYASE"/>
    <property type="match status" value="1"/>
</dbReference>
<gene>
    <name evidence="8" type="ORF">CMV30_16555</name>
</gene>
<dbReference type="InterPro" id="IPR011071">
    <property type="entry name" value="Lyase_8-like_C"/>
</dbReference>
<feature type="domain" description="Polysaccharide lyase family 8 central" evidence="5">
    <location>
        <begin position="334"/>
        <end position="576"/>
    </location>
</feature>
<dbReference type="InterPro" id="IPR038970">
    <property type="entry name" value="Lyase_8"/>
</dbReference>
<dbReference type="GO" id="GO:0030246">
    <property type="term" value="F:carbohydrate binding"/>
    <property type="evidence" value="ECO:0007669"/>
    <property type="project" value="InterPro"/>
</dbReference>
<dbReference type="Pfam" id="PF08124">
    <property type="entry name" value="Lyase_8_N"/>
    <property type="match status" value="1"/>
</dbReference>
<feature type="domain" description="Polysaccharide lyase family 8 C-terminal" evidence="6">
    <location>
        <begin position="592"/>
        <end position="656"/>
    </location>
</feature>
<dbReference type="Gene3D" id="2.70.98.10">
    <property type="match status" value="1"/>
</dbReference>
<dbReference type="Pfam" id="PF02884">
    <property type="entry name" value="Lyase_8_C"/>
    <property type="match status" value="1"/>
</dbReference>
<keyword evidence="9" id="KW-1185">Reference proteome</keyword>
<feature type="active site" evidence="4">
    <location>
        <position position="231"/>
    </location>
</feature>
<dbReference type="GO" id="GO:0005975">
    <property type="term" value="P:carbohydrate metabolic process"/>
    <property type="evidence" value="ECO:0007669"/>
    <property type="project" value="InterPro"/>
</dbReference>